<evidence type="ECO:0000313" key="4">
    <source>
        <dbReference type="Proteomes" id="UP000022447"/>
    </source>
</evidence>
<protein>
    <submittedName>
        <fullName evidence="3">Uncharacterized protein</fullName>
    </submittedName>
</protein>
<gene>
    <name evidence="3" type="ORF">OCH239_17055</name>
</gene>
<reference evidence="3 4" key="1">
    <citation type="submission" date="2014-01" db="EMBL/GenBank/DDBJ databases">
        <title>Roseivivax halodurans JCM 10272 Genome Sequencing.</title>
        <authorList>
            <person name="Lai Q."/>
            <person name="Li G."/>
            <person name="Shao Z."/>
        </authorList>
    </citation>
    <scope>NUCLEOTIDE SEQUENCE [LARGE SCALE GENOMIC DNA]</scope>
    <source>
        <strain evidence="3 4">JCM 10272</strain>
    </source>
</reference>
<organism evidence="3 4">
    <name type="scientific">Roseivivax halodurans JCM 10272</name>
    <dbReference type="NCBI Taxonomy" id="1449350"/>
    <lineage>
        <taxon>Bacteria</taxon>
        <taxon>Pseudomonadati</taxon>
        <taxon>Pseudomonadota</taxon>
        <taxon>Alphaproteobacteria</taxon>
        <taxon>Rhodobacterales</taxon>
        <taxon>Roseobacteraceae</taxon>
        <taxon>Roseivivax</taxon>
    </lineage>
</organism>
<feature type="signal peptide" evidence="2">
    <location>
        <begin position="1"/>
        <end position="20"/>
    </location>
</feature>
<dbReference type="RefSeq" id="WP_037266769.1">
    <property type="nucleotide sequence ID" value="NZ_JALZ01000051.1"/>
</dbReference>
<accession>X7EAC4</accession>
<proteinExistence type="predicted"/>
<comment type="caution">
    <text evidence="3">The sequence shown here is derived from an EMBL/GenBank/DDBJ whole genome shotgun (WGS) entry which is preliminary data.</text>
</comment>
<evidence type="ECO:0000256" key="1">
    <source>
        <dbReference type="SAM" id="MobiDB-lite"/>
    </source>
</evidence>
<evidence type="ECO:0000313" key="3">
    <source>
        <dbReference type="EMBL" id="ETX12810.1"/>
    </source>
</evidence>
<evidence type="ECO:0000256" key="2">
    <source>
        <dbReference type="SAM" id="SignalP"/>
    </source>
</evidence>
<feature type="chain" id="PRO_5004979549" evidence="2">
    <location>
        <begin position="21"/>
        <end position="300"/>
    </location>
</feature>
<dbReference type="Proteomes" id="UP000022447">
    <property type="component" value="Unassembled WGS sequence"/>
</dbReference>
<name>X7EAC4_9RHOB</name>
<dbReference type="EMBL" id="JALZ01000051">
    <property type="protein sequence ID" value="ETX12810.1"/>
    <property type="molecule type" value="Genomic_DNA"/>
</dbReference>
<sequence length="300" mass="31290">MSLRMLAFTLTVAAPSLAAAQDFQPELFVDRLNEAVDALNSDDSNVAILAGYACEVALQATEISLTDQFFDVMEELGIGVDEVEGTRADDEDFLSFELDAFESFGASEQTMSFLRTHMTNSPEIGQTALAEPSVAASALEEFTSSACEAAARTIPMLNDNENFDPAGDFVFASDQERSKLKTDMQDALREMAEASSTEAAAESGGSETIAESGSSEMTAESSGSGEQSAEASEGSTDAENTEDESVARAAAMGVLGLAVIAVDGAITVKTGGMAAAIFGIASGGWGWNRVEEATSAIRNS</sequence>
<dbReference type="OrthoDB" id="10020517at2"/>
<dbReference type="AlphaFoldDB" id="X7EAC4"/>
<feature type="compositionally biased region" description="Low complexity" evidence="1">
    <location>
        <begin position="193"/>
        <end position="235"/>
    </location>
</feature>
<keyword evidence="4" id="KW-1185">Reference proteome</keyword>
<feature type="region of interest" description="Disordered" evidence="1">
    <location>
        <begin position="191"/>
        <end position="244"/>
    </location>
</feature>
<keyword evidence="2" id="KW-0732">Signal</keyword>